<protein>
    <submittedName>
        <fullName evidence="2">Uncharacterized protein</fullName>
    </submittedName>
</protein>
<keyword evidence="3" id="KW-1185">Reference proteome</keyword>
<evidence type="ECO:0000313" key="3">
    <source>
        <dbReference type="Proteomes" id="UP000054359"/>
    </source>
</evidence>
<feature type="region of interest" description="Disordered" evidence="1">
    <location>
        <begin position="1"/>
        <end position="26"/>
    </location>
</feature>
<dbReference type="Proteomes" id="UP000054359">
    <property type="component" value="Unassembled WGS sequence"/>
</dbReference>
<sequence>MPEESLAVPKTPNEEGLSSNGEKAEVPPEWKEIIQEAFNKSEHRALLDSEDVKNSLGSSYPTNQTVICDRYSCYYEDKHFELGFDYFNFKKKYSPGRDGSFSVRFGKEHREKHLPVYNVIVKKCINLIRTDI</sequence>
<organism evidence="2 3">
    <name type="scientific">Stegodyphus mimosarum</name>
    <name type="common">African social velvet spider</name>
    <dbReference type="NCBI Taxonomy" id="407821"/>
    <lineage>
        <taxon>Eukaryota</taxon>
        <taxon>Metazoa</taxon>
        <taxon>Ecdysozoa</taxon>
        <taxon>Arthropoda</taxon>
        <taxon>Chelicerata</taxon>
        <taxon>Arachnida</taxon>
        <taxon>Araneae</taxon>
        <taxon>Araneomorphae</taxon>
        <taxon>Entelegynae</taxon>
        <taxon>Eresoidea</taxon>
        <taxon>Eresidae</taxon>
        <taxon>Stegodyphus</taxon>
    </lineage>
</organism>
<feature type="non-terminal residue" evidence="2">
    <location>
        <position position="132"/>
    </location>
</feature>
<evidence type="ECO:0000313" key="2">
    <source>
        <dbReference type="EMBL" id="KFM61395.1"/>
    </source>
</evidence>
<dbReference type="EMBL" id="KK113935">
    <property type="protein sequence ID" value="KFM61395.1"/>
    <property type="molecule type" value="Genomic_DNA"/>
</dbReference>
<accession>A0A087T8F6</accession>
<reference evidence="2 3" key="1">
    <citation type="submission" date="2013-11" db="EMBL/GenBank/DDBJ databases">
        <title>Genome sequencing of Stegodyphus mimosarum.</title>
        <authorList>
            <person name="Bechsgaard J."/>
        </authorList>
    </citation>
    <scope>NUCLEOTIDE SEQUENCE [LARGE SCALE GENOMIC DNA]</scope>
</reference>
<gene>
    <name evidence="2" type="ORF">X975_16951</name>
</gene>
<name>A0A087T8F6_STEMI</name>
<dbReference type="AlphaFoldDB" id="A0A087T8F6"/>
<proteinExistence type="predicted"/>
<evidence type="ECO:0000256" key="1">
    <source>
        <dbReference type="SAM" id="MobiDB-lite"/>
    </source>
</evidence>